<gene>
    <name evidence="1" type="ORF">BSZ37_16355</name>
</gene>
<dbReference type="Proteomes" id="UP000216339">
    <property type="component" value="Unassembled WGS sequence"/>
</dbReference>
<reference evidence="1 2" key="1">
    <citation type="submission" date="2016-11" db="EMBL/GenBank/DDBJ databases">
        <title>Study of marine rhodopsin-containing bacteria.</title>
        <authorList>
            <person name="Yoshizawa S."/>
            <person name="Kumagai Y."/>
            <person name="Kogure K."/>
        </authorList>
    </citation>
    <scope>NUCLEOTIDE SEQUENCE [LARGE SCALE GENOMIC DNA]</scope>
    <source>
        <strain evidence="1 2">SAORIC-28</strain>
    </source>
</reference>
<evidence type="ECO:0000313" key="1">
    <source>
        <dbReference type="EMBL" id="PAP77900.1"/>
    </source>
</evidence>
<proteinExistence type="predicted"/>
<dbReference type="EMBL" id="MQWD01000001">
    <property type="protein sequence ID" value="PAP77900.1"/>
    <property type="molecule type" value="Genomic_DNA"/>
</dbReference>
<name>A0A271J3H2_9BACT</name>
<accession>A0A271J3H2</accession>
<organism evidence="1 2">
    <name type="scientific">Rubrivirga marina</name>
    <dbReference type="NCBI Taxonomy" id="1196024"/>
    <lineage>
        <taxon>Bacteria</taxon>
        <taxon>Pseudomonadati</taxon>
        <taxon>Rhodothermota</taxon>
        <taxon>Rhodothermia</taxon>
        <taxon>Rhodothermales</taxon>
        <taxon>Rubricoccaceae</taxon>
        <taxon>Rubrivirga</taxon>
    </lineage>
</organism>
<comment type="caution">
    <text evidence="1">The sequence shown here is derived from an EMBL/GenBank/DDBJ whole genome shotgun (WGS) entry which is preliminary data.</text>
</comment>
<dbReference type="OrthoDB" id="1524505at2"/>
<dbReference type="AlphaFoldDB" id="A0A271J3H2"/>
<keyword evidence="2" id="KW-1185">Reference proteome</keyword>
<protein>
    <submittedName>
        <fullName evidence="1">Uncharacterized protein</fullName>
    </submittedName>
</protein>
<sequence length="114" mass="13074">MLSVPFATGDVHGGFSEGRGAIRVDEDEVVIEVQVKVFGMFDRSAETFRFELTDLEEVRHQRGFFGDKLTIRTRPMRLIGDVPGATEGALLLKFKRRHRRELDALLDRLDLWIT</sequence>
<dbReference type="RefSeq" id="WP_095511572.1">
    <property type="nucleotide sequence ID" value="NZ_MQWD01000001.1"/>
</dbReference>
<evidence type="ECO:0000313" key="2">
    <source>
        <dbReference type="Proteomes" id="UP000216339"/>
    </source>
</evidence>